<proteinExistence type="predicted"/>
<sequence>MPRNQTLRQPTPGPSGTRWSEDLFPIKQETFPYLILTFTSSELTSTPFLEPSQHNEPPIPGPIQASAPHEDHLTPCPATPTSIIIVPLHLPLQSSSTIFPSTPTPEIPPIAPKSPTTSSPQSHDEAWQEFRDLLPTLMIPRAIVHKSINQLLLEHCHFLHMIPFVDAAHHNEMHQEFREEINSLLGQELEAYPKEDITRIGSKYLAK</sequence>
<evidence type="ECO:0000313" key="2">
    <source>
        <dbReference type="EMBL" id="MBW0500814.1"/>
    </source>
</evidence>
<dbReference type="EMBL" id="AVOT02016006">
    <property type="protein sequence ID" value="MBW0500814.1"/>
    <property type="molecule type" value="Genomic_DNA"/>
</dbReference>
<keyword evidence="3" id="KW-1185">Reference proteome</keyword>
<protein>
    <submittedName>
        <fullName evidence="2">Uncharacterized protein</fullName>
    </submittedName>
</protein>
<dbReference type="AlphaFoldDB" id="A0A9Q3HFL8"/>
<feature type="region of interest" description="Disordered" evidence="1">
    <location>
        <begin position="1"/>
        <end position="21"/>
    </location>
</feature>
<organism evidence="2 3">
    <name type="scientific">Austropuccinia psidii MF-1</name>
    <dbReference type="NCBI Taxonomy" id="1389203"/>
    <lineage>
        <taxon>Eukaryota</taxon>
        <taxon>Fungi</taxon>
        <taxon>Dikarya</taxon>
        <taxon>Basidiomycota</taxon>
        <taxon>Pucciniomycotina</taxon>
        <taxon>Pucciniomycetes</taxon>
        <taxon>Pucciniales</taxon>
        <taxon>Sphaerophragmiaceae</taxon>
        <taxon>Austropuccinia</taxon>
    </lineage>
</organism>
<feature type="region of interest" description="Disordered" evidence="1">
    <location>
        <begin position="46"/>
        <end position="76"/>
    </location>
</feature>
<gene>
    <name evidence="2" type="ORF">O181_040529</name>
</gene>
<name>A0A9Q3HFL8_9BASI</name>
<accession>A0A9Q3HFL8</accession>
<dbReference type="Proteomes" id="UP000765509">
    <property type="component" value="Unassembled WGS sequence"/>
</dbReference>
<evidence type="ECO:0000256" key="1">
    <source>
        <dbReference type="SAM" id="MobiDB-lite"/>
    </source>
</evidence>
<feature type="compositionally biased region" description="Pro residues" evidence="1">
    <location>
        <begin position="102"/>
        <end position="112"/>
    </location>
</feature>
<evidence type="ECO:0000313" key="3">
    <source>
        <dbReference type="Proteomes" id="UP000765509"/>
    </source>
</evidence>
<comment type="caution">
    <text evidence="2">The sequence shown here is derived from an EMBL/GenBank/DDBJ whole genome shotgun (WGS) entry which is preliminary data.</text>
</comment>
<feature type="compositionally biased region" description="Polar residues" evidence="1">
    <location>
        <begin position="46"/>
        <end position="55"/>
    </location>
</feature>
<reference evidence="2" key="1">
    <citation type="submission" date="2021-03" db="EMBL/GenBank/DDBJ databases">
        <title>Draft genome sequence of rust myrtle Austropuccinia psidii MF-1, a brazilian biotype.</title>
        <authorList>
            <person name="Quecine M.C."/>
            <person name="Pachon D.M.R."/>
            <person name="Bonatelli M.L."/>
            <person name="Correr F.H."/>
            <person name="Franceschini L.M."/>
            <person name="Leite T.F."/>
            <person name="Margarido G.R.A."/>
            <person name="Almeida C.A."/>
            <person name="Ferrarezi J.A."/>
            <person name="Labate C.A."/>
        </authorList>
    </citation>
    <scope>NUCLEOTIDE SEQUENCE</scope>
    <source>
        <strain evidence="2">MF-1</strain>
    </source>
</reference>
<feature type="region of interest" description="Disordered" evidence="1">
    <location>
        <begin position="97"/>
        <end position="125"/>
    </location>
</feature>